<keyword evidence="1" id="KW-0597">Phosphoprotein</keyword>
<feature type="compositionally biased region" description="Basic and acidic residues" evidence="3">
    <location>
        <begin position="966"/>
        <end position="979"/>
    </location>
</feature>
<keyword evidence="2" id="KW-0175">Coiled coil</keyword>
<dbReference type="EnsemblMetazoa" id="AQUA007076-RA">
    <property type="protein sequence ID" value="AQUA007076-PA"/>
    <property type="gene ID" value="AQUA007076"/>
</dbReference>
<feature type="region of interest" description="Disordered" evidence="3">
    <location>
        <begin position="1582"/>
        <end position="1606"/>
    </location>
</feature>
<feature type="compositionally biased region" description="Polar residues" evidence="3">
    <location>
        <begin position="868"/>
        <end position="879"/>
    </location>
</feature>
<evidence type="ECO:0000259" key="4">
    <source>
        <dbReference type="Pfam" id="PF07001"/>
    </source>
</evidence>
<dbReference type="PANTHER" id="PTHR14038:SF0">
    <property type="entry name" value="LP18708P"/>
    <property type="match status" value="1"/>
</dbReference>
<feature type="compositionally biased region" description="Low complexity" evidence="3">
    <location>
        <begin position="2552"/>
        <end position="2571"/>
    </location>
</feature>
<feature type="compositionally biased region" description="Low complexity" evidence="3">
    <location>
        <begin position="1546"/>
        <end position="1568"/>
    </location>
</feature>
<sequence>MSTLGGSRGERNAKPKFAALDINKLYITSRGESFEPSTQKSTAPRKHGMQSLGKVPTARRPPANLPSLKAEVGNPGEQSGSWTNELNEGQYVSQSPNHSTEEVNKIPNLSISKSSTQRHTSSPNISKPGELSWNTNEFPSLDGTGSYGGGTTKSQLFQEHYSGTSQTNHQADIRSQLKAPCGQGTSIATEDLDGGGNFLGGLNSCQVTAGSSQSSPLPPQFRALLPPFMQRGSESVLLGNENEGGSLSPIPSQTSIFSTIPGMCNDSKNSSTAHNVTTNYNTDNRKMNSNGGNNCSSSSHKSNNNGEKISNVAVNTGTNVTIISSQFSKTQSSSLSTHSQQQQLNNRIGGANSYSSIPSTRSGRVVRGGNGGSNNTSSEGGNDKTGGIAYDNSYQNANRRGGSNHLPRYANRGTSGSGVGNYNNTIGNLRSNGGNVIGSGEVGSPSGFNDENRNSHPPYGSSVLAEQEVVVRPIIRDEELQRLEAIAKDEGWAKDSEFDYNQKLEFSDDESELNQIPTAMKVKDMATDINIISVKAEKEQQEHEIFDKSDRTLDVSVAHRERDPNQDSMQINCSSGVRSLVGEGSAINVNMTAGGLDAAEAKERLKQRQEEDLKRDIERKLAAARKLQELEEKLSRKKTEESIDAKAGNNDISKSGNIASTNNISTTLGKLELKLEEEKVFEPVSEHNNERVISVKIRGKSGERTNLKDARYEFGTGSRHDRETGNISSSTSSNWDMPGFSKTFQSNLPPRFQRRKLERNTSGANLLTSNNNSVGLVSPRIGNTGPCGSNSVGEIKSGIPFAQQYDPRFIHNQQTYGKNCNAMTSSSRRTAVSVRDRDERQRHHYDAVEHNQREVIKTKKESFEDGNRFNNATGGTQELNSYVNSKQNIGCVTPQLDRSLSESSNRKTSVSSDDNHHTSQPHHKPVIRNVGSNTKVSGNYVREKSWDMEDQKESSASSSASFSGSDVHRETPPRSDCDLPKQILHRVKETTPQSSSDSIKVEKNSFKQRIKKTVDYESNQNDEEIHRCEHLSFDGATIEDNSVGSSNTSLDPEDSSPGAAMDKASLLSRSDGYACFGIGETNEKENVELNQLECPKDTTHETSHLSRSLGYTDDNKQITSTTISHQPHQNSLKKKDATTTQHSRDSRRHDSRSGVRGGGGYSVGFHRADGTGCMSSRGGSLNWNRPRGGSRTGGAGRGYHQDCWSESEYSEESFDEQTKHHVHQKIYNHSMSVTVGIHSAANADSTIFGGAKEGFVPRGEPSRRGRGGGNIGSIVSVVNPSSANNRQKQQGVFSGSITSIEESVAISKKVDGYGCTNSKNPFSSSTVDDDDRQTKHSVVDHSNSTVTSVISPIRDDRAVQHNKRPLSLCDAYNTSDDVLSLEKENPISKILEREHSAIDILNDESHSREDSHKSDGRSNSTDHCLAVMKQTGDECDSNKSTAASLVDDTKTNTTKNGSTTTLQQQSTNLSTISGSVGKLNNSMDSNVRGKAIVGNFRGGSINVITLRQQQSVSQSQGGGKSSTTEATSDSLVSVNTSNSNQLITTSNSNNDNDSMPSGTSGTRSSTLSVEGDMKCVTEQRHLTQQGVTEKLNASSTVSSNTDNDKHHLDGNNAPVNTMIFDNTNFKSAVSALSVNNTNTVGDCGGTGVDASITNLKRQQSGNSVINVDAKVKSGLMNEKVITGASNAVGSIMKSPQSLTSNTSAHRPTTSIPVTTSSEGSSQHSIAGNSQRTVLSAGVTKQQSSTIITSTLQGIPFQKSETDYKEVKPFAFETDISHLIEGDKGIKQQSTVSAGLCLSKSIEVDGGNGHGRVSASVQNIISPSTADLNMKIASVKKVWEMPTVPEQTGSGTVNSGGGGSATCNVNMANEHSVSGSGNVPSGNNVHLKSNFVRTQHTSHQPQYQHSHAGTAGHHSHQAHGTHSSYGAAFGSESDSLVEHFNSSNNVCNIPNPTGSNNGCDINTGITLNNECNDPSNQGYGLSHHHSQQQPTKVHQQTHQLQQQHPHQQQDLHHQRQAHNMQESAQSTTQQHTQQPQKQLQHPSQHSLQHHSQQLQRQQQQHKEQSQHIQQLQQMHQQSQQQHKPQTQSQSQSHPPTQPPSQSLPQSQAQTSQSQLKVQHSPQQQSQQLSQQIPQQLSQSQSQHSHSHQQHQPHKQSQIQQQLQQHPAQQLPQQLQQTHHQQTLQLQHQQQTQQTQHVSSVNVQQHQAAVAVTMGLNKHPVADVLAAAVAANNVNVCKVKPTQQSSAGGMHQSNSMGLSPPPQMQSGSIPSAPQPFYPAQYGVSAVPSPPAVLYNSAAAAAAMNSQGGLYNAFQIEPSGRSQFSQFPGHYGTSGTTGGPYNTYMTPTATNMQTGPTPEMFQSLSSQFRMGSVQSPYNQTTQMGNPNTMLISSNNTSLMSSSVKTSTQQIGAIGQPKPNGGGSVNQPPFGQQYLNMFPPAPLQNTAANYYSNSGGGQNAFFGAASATGAATQSAYGIPPAAVAASNMFGGHGGQNPSNTSQPPPPQQQMPNYSSQFLNSPLLAATNPTLGQQQYRGAPNNASQHSGANSSSYIKSNQSPQSSHIQQQQQAQQQQDTVSYYSFYHK</sequence>
<feature type="region of interest" description="Disordered" evidence="3">
    <location>
        <begin position="1447"/>
        <end position="1466"/>
    </location>
</feature>
<feature type="region of interest" description="Disordered" evidence="3">
    <location>
        <begin position="1894"/>
        <end position="1928"/>
    </location>
</feature>
<feature type="region of interest" description="Disordered" evidence="3">
    <location>
        <begin position="1693"/>
        <end position="1731"/>
    </location>
</feature>
<feature type="compositionally biased region" description="Polar residues" evidence="3">
    <location>
        <begin position="1039"/>
        <end position="1050"/>
    </location>
</feature>
<feature type="compositionally biased region" description="Basic and acidic residues" evidence="3">
    <location>
        <begin position="1133"/>
        <end position="1153"/>
    </location>
</feature>
<feature type="region of interest" description="Disordered" evidence="3">
    <location>
        <begin position="2483"/>
        <end position="2510"/>
    </location>
</feature>
<feature type="region of interest" description="Disordered" evidence="3">
    <location>
        <begin position="2528"/>
        <end position="2582"/>
    </location>
</feature>
<feature type="compositionally biased region" description="Low complexity" evidence="3">
    <location>
        <begin position="2153"/>
        <end position="2188"/>
    </location>
</feature>
<feature type="compositionally biased region" description="Polar residues" evidence="3">
    <location>
        <begin position="2528"/>
        <end position="2551"/>
    </location>
</feature>
<feature type="region of interest" description="Disordered" evidence="3">
    <location>
        <begin position="1400"/>
        <end position="1421"/>
    </location>
</feature>
<keyword evidence="6" id="KW-1185">Reference proteome</keyword>
<feature type="compositionally biased region" description="Low complexity" evidence="3">
    <location>
        <begin position="1451"/>
        <end position="1466"/>
    </location>
</feature>
<feature type="region of interest" description="Disordered" evidence="3">
    <location>
        <begin position="1974"/>
        <end position="2188"/>
    </location>
</feature>
<evidence type="ECO:0000256" key="2">
    <source>
        <dbReference type="SAM" id="Coils"/>
    </source>
</evidence>
<feature type="compositionally biased region" description="Low complexity" evidence="3">
    <location>
        <begin position="1993"/>
        <end position="2005"/>
    </location>
</feature>
<evidence type="ECO:0000256" key="1">
    <source>
        <dbReference type="ARBA" id="ARBA00022553"/>
    </source>
</evidence>
<feature type="region of interest" description="Disordered" evidence="3">
    <location>
        <begin position="438"/>
        <end position="460"/>
    </location>
</feature>
<feature type="region of interest" description="Disordered" evidence="3">
    <location>
        <begin position="2240"/>
        <end position="2267"/>
    </location>
</feature>
<feature type="region of interest" description="Disordered" evidence="3">
    <location>
        <begin position="1509"/>
        <end position="1569"/>
    </location>
</feature>
<feature type="compositionally biased region" description="Polar residues" evidence="3">
    <location>
        <begin position="895"/>
        <end position="912"/>
    </location>
</feature>
<evidence type="ECO:0000313" key="6">
    <source>
        <dbReference type="Proteomes" id="UP000076407"/>
    </source>
</evidence>
<organism evidence="5 6">
    <name type="scientific">Anopheles quadriannulatus</name>
    <name type="common">Mosquito</name>
    <dbReference type="NCBI Taxonomy" id="34691"/>
    <lineage>
        <taxon>Eukaryota</taxon>
        <taxon>Metazoa</taxon>
        <taxon>Ecdysozoa</taxon>
        <taxon>Arthropoda</taxon>
        <taxon>Hexapoda</taxon>
        <taxon>Insecta</taxon>
        <taxon>Pterygota</taxon>
        <taxon>Neoptera</taxon>
        <taxon>Endopterygota</taxon>
        <taxon>Diptera</taxon>
        <taxon>Nematocera</taxon>
        <taxon>Culicoidea</taxon>
        <taxon>Culicidae</taxon>
        <taxon>Anophelinae</taxon>
        <taxon>Anopheles</taxon>
    </lineage>
</organism>
<name>A0A182XB79_ANOQN</name>
<protein>
    <submittedName>
        <fullName evidence="5">BAT2_N domain-containing protein</fullName>
    </submittedName>
</protein>
<dbReference type="InterPro" id="IPR033184">
    <property type="entry name" value="PRRC2"/>
</dbReference>
<feature type="compositionally biased region" description="Polar residues" evidence="3">
    <location>
        <begin position="1582"/>
        <end position="1601"/>
    </location>
</feature>
<proteinExistence type="predicted"/>
<feature type="compositionally biased region" description="Polar residues" evidence="3">
    <location>
        <begin position="1173"/>
        <end position="1183"/>
    </location>
</feature>
<feature type="region of interest" description="Disordered" evidence="3">
    <location>
        <begin position="1315"/>
        <end position="1343"/>
    </location>
</feature>
<dbReference type="Pfam" id="PF07001">
    <property type="entry name" value="BAT2_N"/>
    <property type="match status" value="1"/>
</dbReference>
<feature type="region of interest" description="Disordered" evidence="3">
    <location>
        <begin position="716"/>
        <end position="740"/>
    </location>
</feature>
<feature type="compositionally biased region" description="Polar residues" evidence="3">
    <location>
        <begin position="108"/>
        <end position="125"/>
    </location>
</feature>
<feature type="compositionally biased region" description="Basic residues" evidence="3">
    <location>
        <begin position="2143"/>
        <end position="2152"/>
    </location>
</feature>
<accession>A0A182XB79</accession>
<feature type="region of interest" description="Disordered" evidence="3">
    <location>
        <begin position="331"/>
        <end position="391"/>
    </location>
</feature>
<feature type="region of interest" description="Disordered" evidence="3">
    <location>
        <begin position="28"/>
        <end position="84"/>
    </location>
</feature>
<feature type="region of interest" description="Disordered" evidence="3">
    <location>
        <begin position="1121"/>
        <end position="1197"/>
    </location>
</feature>
<feature type="coiled-coil region" evidence="2">
    <location>
        <begin position="596"/>
        <end position="640"/>
    </location>
</feature>
<feature type="region of interest" description="Disordered" evidence="3">
    <location>
        <begin position="895"/>
        <end position="979"/>
    </location>
</feature>
<reference evidence="5" key="1">
    <citation type="submission" date="2020-05" db="UniProtKB">
        <authorList>
            <consortium name="EnsemblMetazoa"/>
        </authorList>
    </citation>
    <scope>IDENTIFICATION</scope>
    <source>
        <strain evidence="5">SANGQUA</strain>
    </source>
</reference>
<feature type="compositionally biased region" description="Polar residues" evidence="3">
    <location>
        <begin position="2240"/>
        <end position="2255"/>
    </location>
</feature>
<feature type="compositionally biased region" description="Polar residues" evidence="3">
    <location>
        <begin position="1315"/>
        <end position="1326"/>
    </location>
</feature>
<evidence type="ECO:0000313" key="5">
    <source>
        <dbReference type="EnsemblMetazoa" id="AQUA007076-PA"/>
    </source>
</evidence>
<feature type="compositionally biased region" description="Low complexity" evidence="3">
    <location>
        <begin position="288"/>
        <end position="306"/>
    </location>
</feature>
<feature type="compositionally biased region" description="Basic and acidic residues" evidence="3">
    <location>
        <begin position="834"/>
        <end position="867"/>
    </location>
</feature>
<feature type="region of interest" description="Disordered" evidence="3">
    <location>
        <begin position="827"/>
        <end position="879"/>
    </location>
</feature>
<feature type="compositionally biased region" description="Low complexity" evidence="3">
    <location>
        <begin position="2024"/>
        <end position="2057"/>
    </location>
</feature>
<feature type="compositionally biased region" description="Low complexity" evidence="3">
    <location>
        <begin position="2065"/>
        <end position="2142"/>
    </location>
</feature>
<dbReference type="VEuPathDB" id="VectorBase:AQUA007076"/>
<feature type="compositionally biased region" description="Basic and acidic residues" evidence="3">
    <location>
        <begin position="941"/>
        <end position="953"/>
    </location>
</feature>
<feature type="region of interest" description="Disordered" evidence="3">
    <location>
        <begin position="108"/>
        <end position="154"/>
    </location>
</feature>
<dbReference type="PANTHER" id="PTHR14038">
    <property type="entry name" value="BAT2 HLA-B-ASSOCIATED TRANSCRIPT 2"/>
    <property type="match status" value="1"/>
</dbReference>
<dbReference type="GO" id="GO:0030154">
    <property type="term" value="P:cell differentiation"/>
    <property type="evidence" value="ECO:0007669"/>
    <property type="project" value="TreeGrafter"/>
</dbReference>
<feature type="compositionally biased region" description="Basic and acidic residues" evidence="3">
    <location>
        <begin position="1400"/>
        <end position="1416"/>
    </location>
</feature>
<feature type="compositionally biased region" description="Low complexity" evidence="3">
    <location>
        <begin position="331"/>
        <end position="343"/>
    </location>
</feature>
<feature type="region of interest" description="Disordered" evidence="3">
    <location>
        <begin position="278"/>
        <end position="309"/>
    </location>
</feature>
<feature type="compositionally biased region" description="Polar residues" evidence="3">
    <location>
        <begin position="1121"/>
        <end position="1130"/>
    </location>
</feature>
<feature type="compositionally biased region" description="Polar residues" evidence="3">
    <location>
        <begin position="1523"/>
        <end position="1545"/>
    </location>
</feature>
<feature type="compositionally biased region" description="Low complexity" evidence="3">
    <location>
        <begin position="954"/>
        <end position="965"/>
    </location>
</feature>
<dbReference type="InterPro" id="IPR009738">
    <property type="entry name" value="BAT2_N"/>
</dbReference>
<dbReference type="STRING" id="34691.A0A182XB79"/>
<feature type="compositionally biased region" description="Polar residues" evidence="3">
    <location>
        <begin position="725"/>
        <end position="735"/>
    </location>
</feature>
<feature type="region of interest" description="Disordered" evidence="3">
    <location>
        <begin position="1037"/>
        <end position="1061"/>
    </location>
</feature>
<evidence type="ECO:0000256" key="3">
    <source>
        <dbReference type="SAM" id="MobiDB-lite"/>
    </source>
</evidence>
<feature type="domain" description="BAT2 N-terminal" evidence="4">
    <location>
        <begin position="1"/>
        <end position="123"/>
    </location>
</feature>
<dbReference type="Proteomes" id="UP000076407">
    <property type="component" value="Unassembled WGS sequence"/>
</dbReference>